<proteinExistence type="predicted"/>
<evidence type="ECO:0000256" key="1">
    <source>
        <dbReference type="SAM" id="Phobius"/>
    </source>
</evidence>
<keyword evidence="3" id="KW-1185">Reference proteome</keyword>
<feature type="transmembrane region" description="Helical" evidence="1">
    <location>
        <begin position="27"/>
        <end position="60"/>
    </location>
</feature>
<comment type="caution">
    <text evidence="2">The sequence shown here is derived from an EMBL/GenBank/DDBJ whole genome shotgun (WGS) entry which is preliminary data.</text>
</comment>
<keyword evidence="1" id="KW-0472">Membrane</keyword>
<keyword evidence="1" id="KW-1133">Transmembrane helix</keyword>
<accession>A0AAV4JVT9</accession>
<protein>
    <submittedName>
        <fullName evidence="2">Uncharacterized protein</fullName>
    </submittedName>
</protein>
<evidence type="ECO:0000313" key="3">
    <source>
        <dbReference type="Proteomes" id="UP000762676"/>
    </source>
</evidence>
<sequence>MTSTVILVVKISLNFRGRAALKGEKRVVAVIVVVVVVVVVLDLEVVVVGLVVLVVVVVVVVVDFEVVVVVVVVVVDLEVVVVDLELVVLVVVVVVVVVCRSTLSVVPSAVSDLISKLTGTLKVQPTNFSLRSYLNKDCHQSHISRGVDIEQTVPLPSRDCN</sequence>
<evidence type="ECO:0000313" key="2">
    <source>
        <dbReference type="EMBL" id="GFS26395.1"/>
    </source>
</evidence>
<keyword evidence="1" id="KW-0812">Transmembrane</keyword>
<reference evidence="2 3" key="1">
    <citation type="journal article" date="2021" name="Elife">
        <title>Chloroplast acquisition without the gene transfer in kleptoplastic sea slugs, Plakobranchus ocellatus.</title>
        <authorList>
            <person name="Maeda T."/>
            <person name="Takahashi S."/>
            <person name="Yoshida T."/>
            <person name="Shimamura S."/>
            <person name="Takaki Y."/>
            <person name="Nagai Y."/>
            <person name="Toyoda A."/>
            <person name="Suzuki Y."/>
            <person name="Arimoto A."/>
            <person name="Ishii H."/>
            <person name="Satoh N."/>
            <person name="Nishiyama T."/>
            <person name="Hasebe M."/>
            <person name="Maruyama T."/>
            <person name="Minagawa J."/>
            <person name="Obokata J."/>
            <person name="Shigenobu S."/>
        </authorList>
    </citation>
    <scope>NUCLEOTIDE SEQUENCE [LARGE SCALE GENOMIC DNA]</scope>
</reference>
<dbReference type="AlphaFoldDB" id="A0AAV4JVT9"/>
<name>A0AAV4JVT9_9GAST</name>
<dbReference type="Proteomes" id="UP000762676">
    <property type="component" value="Unassembled WGS sequence"/>
</dbReference>
<gene>
    <name evidence="2" type="ORF">ElyMa_007052700</name>
</gene>
<feature type="transmembrane region" description="Helical" evidence="1">
    <location>
        <begin position="66"/>
        <end position="99"/>
    </location>
</feature>
<organism evidence="2 3">
    <name type="scientific">Elysia marginata</name>
    <dbReference type="NCBI Taxonomy" id="1093978"/>
    <lineage>
        <taxon>Eukaryota</taxon>
        <taxon>Metazoa</taxon>
        <taxon>Spiralia</taxon>
        <taxon>Lophotrochozoa</taxon>
        <taxon>Mollusca</taxon>
        <taxon>Gastropoda</taxon>
        <taxon>Heterobranchia</taxon>
        <taxon>Euthyneura</taxon>
        <taxon>Panpulmonata</taxon>
        <taxon>Sacoglossa</taxon>
        <taxon>Placobranchoidea</taxon>
        <taxon>Plakobranchidae</taxon>
        <taxon>Elysia</taxon>
    </lineage>
</organism>
<dbReference type="EMBL" id="BMAT01014113">
    <property type="protein sequence ID" value="GFS26395.1"/>
    <property type="molecule type" value="Genomic_DNA"/>
</dbReference>